<dbReference type="Proteomes" id="UP000078348">
    <property type="component" value="Unassembled WGS sequence"/>
</dbReference>
<dbReference type="OrthoDB" id="405996at2759"/>
<dbReference type="PANTHER" id="PTHR45738">
    <property type="entry name" value="POLYPHOSPHOINOSITIDE PHOSPHATASE"/>
    <property type="match status" value="1"/>
</dbReference>
<evidence type="ECO:0000313" key="6">
    <source>
        <dbReference type="EMBL" id="OAO12225.1"/>
    </source>
</evidence>
<proteinExistence type="predicted"/>
<feature type="compositionally biased region" description="Acidic residues" evidence="4">
    <location>
        <begin position="1"/>
        <end position="15"/>
    </location>
</feature>
<dbReference type="AlphaFoldDB" id="A0A196S550"/>
<name>A0A196S550_BLAHN</name>
<keyword evidence="3" id="KW-0472">Membrane</keyword>
<feature type="region of interest" description="Disordered" evidence="4">
    <location>
        <begin position="1"/>
        <end position="21"/>
    </location>
</feature>
<gene>
    <name evidence="6" type="ORF">AV274_6105</name>
</gene>
<feature type="region of interest" description="Disordered" evidence="4">
    <location>
        <begin position="783"/>
        <end position="819"/>
    </location>
</feature>
<dbReference type="STRING" id="478820.A0A196S550"/>
<keyword evidence="2" id="KW-0378">Hydrolase</keyword>
<dbReference type="PANTHER" id="PTHR45738:SF5">
    <property type="entry name" value="POLYPHOSPHOINOSITIDE PHOSPHATASE"/>
    <property type="match status" value="1"/>
</dbReference>
<dbReference type="PROSITE" id="PS50275">
    <property type="entry name" value="SAC"/>
    <property type="match status" value="1"/>
</dbReference>
<dbReference type="InterPro" id="IPR043573">
    <property type="entry name" value="Fig4-like"/>
</dbReference>
<dbReference type="Pfam" id="PF02383">
    <property type="entry name" value="Syja_N"/>
    <property type="match status" value="1"/>
</dbReference>
<evidence type="ECO:0000256" key="4">
    <source>
        <dbReference type="SAM" id="MobiDB-lite"/>
    </source>
</evidence>
<reference evidence="6 7" key="1">
    <citation type="submission" date="2016-05" db="EMBL/GenBank/DDBJ databases">
        <title>Nuclear genome of Blastocystis sp. subtype 1 NandII.</title>
        <authorList>
            <person name="Gentekaki E."/>
            <person name="Curtis B."/>
            <person name="Stairs C."/>
            <person name="Eme L."/>
            <person name="Herman E."/>
            <person name="Klimes V."/>
            <person name="Arias M.C."/>
            <person name="Elias M."/>
            <person name="Hilliou F."/>
            <person name="Klute M."/>
            <person name="Malik S.-B."/>
            <person name="Pightling A."/>
            <person name="Rachubinski R."/>
            <person name="Salas D."/>
            <person name="Schlacht A."/>
            <person name="Suga H."/>
            <person name="Archibald J."/>
            <person name="Ball S.G."/>
            <person name="Clark G."/>
            <person name="Dacks J."/>
            <person name="Van Der Giezen M."/>
            <person name="Tsaousis A."/>
            <person name="Roger A."/>
        </authorList>
    </citation>
    <scope>NUCLEOTIDE SEQUENCE [LARGE SCALE GENOMIC DNA]</scope>
    <source>
        <strain evidence="7">ATCC 50177 / NandII</strain>
    </source>
</reference>
<accession>A0A196S550</accession>
<dbReference type="InterPro" id="IPR002013">
    <property type="entry name" value="SAC_dom"/>
</dbReference>
<evidence type="ECO:0000256" key="3">
    <source>
        <dbReference type="ARBA" id="ARBA00023136"/>
    </source>
</evidence>
<organism evidence="6 7">
    <name type="scientific">Blastocystis sp. subtype 1 (strain ATCC 50177 / NandII)</name>
    <dbReference type="NCBI Taxonomy" id="478820"/>
    <lineage>
        <taxon>Eukaryota</taxon>
        <taxon>Sar</taxon>
        <taxon>Stramenopiles</taxon>
        <taxon>Bigyra</taxon>
        <taxon>Opalozoa</taxon>
        <taxon>Opalinata</taxon>
        <taxon>Blastocystidae</taxon>
        <taxon>Blastocystis</taxon>
    </lineage>
</organism>
<comment type="subcellular location">
    <subcellularLocation>
        <location evidence="1">Endomembrane system</location>
    </subcellularLocation>
</comment>
<dbReference type="GO" id="GO:0043813">
    <property type="term" value="F:phosphatidylinositol-3,5-bisphosphate 5-phosphatase activity"/>
    <property type="evidence" value="ECO:0007669"/>
    <property type="project" value="InterPro"/>
</dbReference>
<evidence type="ECO:0000313" key="7">
    <source>
        <dbReference type="Proteomes" id="UP000078348"/>
    </source>
</evidence>
<dbReference type="GO" id="GO:0012505">
    <property type="term" value="C:endomembrane system"/>
    <property type="evidence" value="ECO:0007669"/>
    <property type="project" value="UniProtKB-SubCell"/>
</dbReference>
<feature type="compositionally biased region" description="Acidic residues" evidence="4">
    <location>
        <begin position="787"/>
        <end position="796"/>
    </location>
</feature>
<evidence type="ECO:0000259" key="5">
    <source>
        <dbReference type="PROSITE" id="PS50275"/>
    </source>
</evidence>
<feature type="domain" description="SAC" evidence="5">
    <location>
        <begin position="193"/>
        <end position="560"/>
    </location>
</feature>
<evidence type="ECO:0000256" key="1">
    <source>
        <dbReference type="ARBA" id="ARBA00004308"/>
    </source>
</evidence>
<sequence>MDSFDEEDKECDSDSPDSAYPTKMGQYQLKISKPPHFTNFILYKTCNYMYIVAQCGAEESDGYRLLKIELASDLAYEGSLSDILFDDNRVYSKCDIQVLLSTVHNGNKATGGLIRVCSAKAILGFVRFTRYYYIVVANEIKPEGVIMGHIVYSITNYDVIPLYAKNSAKSFLRNIMSFKSDSDEQEEKALALFTMTDLTRDFFFCYDYPLSFCVQHNVMVVSQGMDLTEQSMFVWNAYLLSEFASLVAPAWFVSITNGVFLQQRCVDHGKPFQLTLVARRSREYAGPRYLKRGVNDDGYVANEVEVETIVEDDAGHICSHVQVRGSIPGYWKQDVSVAVPRPPIQVVKNDPLYRTFKKHCALLLRRYSAPIQVLDLVKEKEKHPRESIVCELLRESCRCVNKQMPTGVKLTYWHTDFADVAKHSSMENPLLHDILLRYSRMSLDATSFFASYIAPEVCQRLRKDDTVAFDAVSGVSSSFRESLLSAARLEQHGVLRSNCIDCLDRTNVAQFFLSFTVVYRMLFTLGIEFSPATPDTSPLQRILVEMYKELGDVISLQYGGSNAHDKIETTRGNSKAKKEIFTTLLRHYSNTFTDKVKQESLNVFLGVLHPAALLKPATDYYLHNTGYAQPLALPSTLPQKWWLLPLLQFEQSIYKDVATAIMHSNAILFCPACRKMPVLKNALLCAYCGALLHRSAPAIDAASFYSFQPLQNGLIWEHLLPDENHGFCEIGKLMELPCFAPHYITSVDEASDATPVAKPIFWENWNTRTQSTVQYVGYDNQKGVKAEEEEEEDADVAVEKPTPRLKTTPPAQEDEEVEDEEEHRLLLQEEEMLKGNGRSYVSSTRQSRRVNVCSDSFFQLKDDANQFCVFPTRKNTMLRELMLYEEYYTYRDTLAKNVMQPLEEYPCKDKEALQEYVATEKMEEAIDPVCCSQQQHQMQALYRVQYEGEEYDREDSCCLLLPTENAEEKVLREYMKT</sequence>
<dbReference type="GO" id="GO:0046856">
    <property type="term" value="P:phosphatidylinositol dephosphorylation"/>
    <property type="evidence" value="ECO:0007669"/>
    <property type="project" value="InterPro"/>
</dbReference>
<protein>
    <submittedName>
        <fullName evidence="6">Phosphatidylinositol phosphatase</fullName>
    </submittedName>
</protein>
<evidence type="ECO:0000256" key="2">
    <source>
        <dbReference type="ARBA" id="ARBA00022801"/>
    </source>
</evidence>
<dbReference type="EMBL" id="LXWW01000558">
    <property type="protein sequence ID" value="OAO12225.1"/>
    <property type="molecule type" value="Genomic_DNA"/>
</dbReference>
<comment type="caution">
    <text evidence="6">The sequence shown here is derived from an EMBL/GenBank/DDBJ whole genome shotgun (WGS) entry which is preliminary data.</text>
</comment>
<keyword evidence="7" id="KW-1185">Reference proteome</keyword>